<dbReference type="RefSeq" id="WP_308489777.1">
    <property type="nucleotide sequence ID" value="NZ_JAVFCB010000007.1"/>
</dbReference>
<protein>
    <submittedName>
        <fullName evidence="1">Uncharacterized protein</fullName>
    </submittedName>
</protein>
<gene>
    <name evidence="1" type="ORF">RBR11_13025</name>
</gene>
<dbReference type="EMBL" id="JAVFCB010000007">
    <property type="protein sequence ID" value="MDQ4214837.1"/>
    <property type="molecule type" value="Genomic_DNA"/>
</dbReference>
<sequence length="50" mass="5076">MPASVKHALRGALGATTAGSRGDAPPPRFLLALPLASTDAGPLIHRARMS</sequence>
<keyword evidence="2" id="KW-1185">Reference proteome</keyword>
<reference evidence="1 2" key="1">
    <citation type="submission" date="2023-08" db="EMBL/GenBank/DDBJ databases">
        <title>Microbacterium sp. nov., isolated from a waste landfill.</title>
        <authorList>
            <person name="Wen W."/>
        </authorList>
    </citation>
    <scope>NUCLEOTIDE SEQUENCE [LARGE SCALE GENOMIC DNA]</scope>
    <source>
        <strain evidence="1 2">ASV81</strain>
    </source>
</reference>
<organism evidence="1 2">
    <name type="scientific">Microbacterium capsulatum</name>
    <dbReference type="NCBI Taxonomy" id="3041921"/>
    <lineage>
        <taxon>Bacteria</taxon>
        <taxon>Bacillati</taxon>
        <taxon>Actinomycetota</taxon>
        <taxon>Actinomycetes</taxon>
        <taxon>Micrococcales</taxon>
        <taxon>Microbacteriaceae</taxon>
        <taxon>Microbacterium</taxon>
    </lineage>
</organism>
<accession>A0ABU0XJ16</accession>
<dbReference type="Proteomes" id="UP001230289">
    <property type="component" value="Unassembled WGS sequence"/>
</dbReference>
<evidence type="ECO:0000313" key="1">
    <source>
        <dbReference type="EMBL" id="MDQ4214837.1"/>
    </source>
</evidence>
<evidence type="ECO:0000313" key="2">
    <source>
        <dbReference type="Proteomes" id="UP001230289"/>
    </source>
</evidence>
<proteinExistence type="predicted"/>
<comment type="caution">
    <text evidence="1">The sequence shown here is derived from an EMBL/GenBank/DDBJ whole genome shotgun (WGS) entry which is preliminary data.</text>
</comment>
<name>A0ABU0XJ16_9MICO</name>